<sequence length="280" mass="31755">MMTAVDDDVMAPPRRGIRLFLDDEEGERWFRLLRDGTRAAVGDNLPQSGEVYVTVMRWVYDWLDDNTRLGEDSRVRLIERIRPSHLLSLTPLGGGGDGGLEDVGAGLFGSSYGWLDRLEAKLVAVEDTLRASRKRHLPEDAWPLDHALDIPVAHGLSARDLGMIEFAMHRWFDKDQCTLTASRGKAWSDYPNPTMIIELFRSIGALSREEADELQDALVPATYMWNGEEVKNPMYWGHLLTTGVIDWSDPDSKPYGNWWENDEEEEDDTDDADGEESLED</sequence>
<dbReference type="RefSeq" id="WP_150380390.1">
    <property type="nucleotide sequence ID" value="NZ_RZUI01000001.1"/>
</dbReference>
<feature type="compositionally biased region" description="Acidic residues" evidence="1">
    <location>
        <begin position="260"/>
        <end position="280"/>
    </location>
</feature>
<proteinExistence type="predicted"/>
<comment type="caution">
    <text evidence="2">The sequence shown here is derived from an EMBL/GenBank/DDBJ whole genome shotgun (WGS) entry which is preliminary data.</text>
</comment>
<feature type="region of interest" description="Disordered" evidence="1">
    <location>
        <begin position="250"/>
        <end position="280"/>
    </location>
</feature>
<dbReference type="AlphaFoldDB" id="A0A5M9ZXI3"/>
<dbReference type="Proteomes" id="UP000412028">
    <property type="component" value="Unassembled WGS sequence"/>
</dbReference>
<name>A0A5M9ZXI3_9BIFI</name>
<evidence type="ECO:0000256" key="1">
    <source>
        <dbReference type="SAM" id="MobiDB-lite"/>
    </source>
</evidence>
<protein>
    <submittedName>
        <fullName evidence="2">Uncharacterized protein</fullName>
    </submittedName>
</protein>
<organism evidence="2 3">
    <name type="scientific">Bifidobacterium tissieri</name>
    <dbReference type="NCBI Taxonomy" id="1630162"/>
    <lineage>
        <taxon>Bacteria</taxon>
        <taxon>Bacillati</taxon>
        <taxon>Actinomycetota</taxon>
        <taxon>Actinomycetes</taxon>
        <taxon>Bifidobacteriales</taxon>
        <taxon>Bifidobacteriaceae</taxon>
        <taxon>Bifidobacterium</taxon>
    </lineage>
</organism>
<evidence type="ECO:0000313" key="2">
    <source>
        <dbReference type="EMBL" id="KAA8831973.1"/>
    </source>
</evidence>
<gene>
    <name evidence="2" type="ORF">EMO89_00140</name>
</gene>
<dbReference type="EMBL" id="RZUI01000001">
    <property type="protein sequence ID" value="KAA8831973.1"/>
    <property type="molecule type" value="Genomic_DNA"/>
</dbReference>
<accession>A0A5M9ZXI3</accession>
<reference evidence="2 3" key="1">
    <citation type="journal article" date="2019" name="Syst. Appl. Microbiol.">
        <title>Characterization of Bifidobacterium species in feaces of the Egyptian fruit bat: Description of B. vespertilionis sp. nov. and B. rousetti sp. nov.</title>
        <authorList>
            <person name="Modesto M."/>
            <person name="Satti M."/>
            <person name="Watanabe K."/>
            <person name="Puglisi E."/>
            <person name="Morelli L."/>
            <person name="Huang C.-H."/>
            <person name="Liou J.-S."/>
            <person name="Miyashita M."/>
            <person name="Tamura T."/>
            <person name="Saito S."/>
            <person name="Mori K."/>
            <person name="Huang L."/>
            <person name="Sciavilla P."/>
            <person name="Sandri C."/>
            <person name="Spiezio C."/>
            <person name="Vitali F."/>
            <person name="Cavalieri D."/>
            <person name="Perpetuini G."/>
            <person name="Tofalo R."/>
            <person name="Bonetti A."/>
            <person name="Arita M."/>
            <person name="Mattarelli P."/>
        </authorList>
    </citation>
    <scope>NUCLEOTIDE SEQUENCE [LARGE SCALE GENOMIC DNA]</scope>
    <source>
        <strain evidence="2 3">RST7</strain>
    </source>
</reference>
<evidence type="ECO:0000313" key="3">
    <source>
        <dbReference type="Proteomes" id="UP000412028"/>
    </source>
</evidence>